<evidence type="ECO:0000256" key="2">
    <source>
        <dbReference type="PROSITE-ProRule" id="PRU00169"/>
    </source>
</evidence>
<dbReference type="SUPFAM" id="SSF46894">
    <property type="entry name" value="C-terminal effector domain of the bipartite response regulators"/>
    <property type="match status" value="1"/>
</dbReference>
<dbReference type="GO" id="GO:0003677">
    <property type="term" value="F:DNA binding"/>
    <property type="evidence" value="ECO:0007669"/>
    <property type="project" value="UniProtKB-KW"/>
</dbReference>
<accession>A0A6N4DYI7</accession>
<feature type="domain" description="HTH luxR-type" evidence="3">
    <location>
        <begin position="231"/>
        <end position="296"/>
    </location>
</feature>
<name>A0A6N4DYI7_9GAMM</name>
<dbReference type="CDD" id="cd06170">
    <property type="entry name" value="LuxR_C_like"/>
    <property type="match status" value="1"/>
</dbReference>
<feature type="domain" description="Response regulatory" evidence="4">
    <location>
        <begin position="9"/>
        <end position="123"/>
    </location>
</feature>
<dbReference type="InterPro" id="IPR016032">
    <property type="entry name" value="Sig_transdc_resp-reg_C-effctor"/>
</dbReference>
<dbReference type="InterPro" id="IPR011006">
    <property type="entry name" value="CheY-like_superfamily"/>
</dbReference>
<dbReference type="PRINTS" id="PR00038">
    <property type="entry name" value="HTHLUXR"/>
</dbReference>
<comment type="caution">
    <text evidence="5">The sequence shown here is derived from an EMBL/GenBank/DDBJ whole genome shotgun (WGS) entry which is preliminary data.</text>
</comment>
<proteinExistence type="predicted"/>
<evidence type="ECO:0000259" key="3">
    <source>
        <dbReference type="PROSITE" id="PS50043"/>
    </source>
</evidence>
<dbReference type="GO" id="GO:0000160">
    <property type="term" value="P:phosphorelay signal transduction system"/>
    <property type="evidence" value="ECO:0007669"/>
    <property type="project" value="InterPro"/>
</dbReference>
<dbReference type="EMBL" id="PQCO01000161">
    <property type="protein sequence ID" value="PUE03311.1"/>
    <property type="molecule type" value="Genomic_DNA"/>
</dbReference>
<dbReference type="Gene3D" id="1.10.10.10">
    <property type="entry name" value="Winged helix-like DNA-binding domain superfamily/Winged helix DNA-binding domain"/>
    <property type="match status" value="1"/>
</dbReference>
<evidence type="ECO:0000313" key="5">
    <source>
        <dbReference type="EMBL" id="PUE03311.1"/>
    </source>
</evidence>
<dbReference type="PROSITE" id="PS50110">
    <property type="entry name" value="RESPONSE_REGULATORY"/>
    <property type="match status" value="1"/>
</dbReference>
<evidence type="ECO:0000259" key="4">
    <source>
        <dbReference type="PROSITE" id="PS50110"/>
    </source>
</evidence>
<dbReference type="AlphaFoldDB" id="A0A6N4DYI7"/>
<gene>
    <name evidence="5" type="ORF">C3L24_04800</name>
</gene>
<dbReference type="SUPFAM" id="SSF52172">
    <property type="entry name" value="CheY-like"/>
    <property type="match status" value="1"/>
</dbReference>
<dbReference type="Pfam" id="PF00196">
    <property type="entry name" value="GerE"/>
    <property type="match status" value="1"/>
</dbReference>
<sequence length="301" mass="33397">MALDKDKSIILVVDDSPDSIGMINTTLNQAGYTVLVSLNGQQALHIVNQVRPRVVLMDAVMPVMDGFECTREMRRQLPLTPIIFMTGLTDAEHTVKAFEHGGTDYITKPINPGELLARIKSHVNNANMITHARTALDLAKQYILAVNNSGTILWATPETRKLLADQYVEPLSETLRLAPAIREWLKRAELTADLVVQSDWKPISLRYVKSVHSDEHLLRIVGQDVLLDASVLEASLPVTKREAVVLMWVARGKTNREIGAILDLSPRTINKHLEQVYTKIQVDNRAAATSIAIQAMLGMAV</sequence>
<protein>
    <submittedName>
        <fullName evidence="5">DNA-binding response regulator</fullName>
    </submittedName>
</protein>
<dbReference type="Pfam" id="PF00072">
    <property type="entry name" value="Response_reg"/>
    <property type="match status" value="1"/>
</dbReference>
<dbReference type="PANTHER" id="PTHR43214">
    <property type="entry name" value="TWO-COMPONENT RESPONSE REGULATOR"/>
    <property type="match status" value="1"/>
</dbReference>
<dbReference type="SMART" id="SM00421">
    <property type="entry name" value="HTH_LUXR"/>
    <property type="match status" value="1"/>
</dbReference>
<dbReference type="Gene3D" id="3.40.50.2300">
    <property type="match status" value="1"/>
</dbReference>
<dbReference type="InterPro" id="IPR036388">
    <property type="entry name" value="WH-like_DNA-bd_sf"/>
</dbReference>
<dbReference type="InterPro" id="IPR039420">
    <property type="entry name" value="WalR-like"/>
</dbReference>
<reference evidence="5 6" key="1">
    <citation type="submission" date="2018-01" db="EMBL/GenBank/DDBJ databases">
        <title>Novel co-symbiosis in the lucinid bivalve Phacoides pectinatus.</title>
        <authorList>
            <person name="Lim S.J."/>
            <person name="Davis B.G."/>
            <person name="Gill D.E."/>
            <person name="Engel A.S."/>
            <person name="Anderson L.C."/>
            <person name="Campbell B.J."/>
        </authorList>
    </citation>
    <scope>NUCLEOTIDE SEQUENCE [LARGE SCALE GENOMIC DNA]</scope>
    <source>
        <strain evidence="5">N3_P5</strain>
    </source>
</reference>
<feature type="modified residue" description="4-aspartylphosphate" evidence="2">
    <location>
        <position position="58"/>
    </location>
</feature>
<dbReference type="InterPro" id="IPR001789">
    <property type="entry name" value="Sig_transdc_resp-reg_receiver"/>
</dbReference>
<keyword evidence="1 5" id="KW-0238">DNA-binding</keyword>
<dbReference type="Proteomes" id="UP000250928">
    <property type="component" value="Unassembled WGS sequence"/>
</dbReference>
<dbReference type="SMART" id="SM00448">
    <property type="entry name" value="REC"/>
    <property type="match status" value="1"/>
</dbReference>
<organism evidence="5 6">
    <name type="scientific">Candidatus Sedimenticola endophacoides</name>
    <dbReference type="NCBI Taxonomy" id="2548426"/>
    <lineage>
        <taxon>Bacteria</taxon>
        <taxon>Pseudomonadati</taxon>
        <taxon>Pseudomonadota</taxon>
        <taxon>Gammaproteobacteria</taxon>
        <taxon>Chromatiales</taxon>
        <taxon>Sedimenticolaceae</taxon>
        <taxon>Sedimenticola</taxon>
    </lineage>
</organism>
<evidence type="ECO:0000256" key="1">
    <source>
        <dbReference type="ARBA" id="ARBA00023125"/>
    </source>
</evidence>
<dbReference type="GO" id="GO:0006355">
    <property type="term" value="P:regulation of DNA-templated transcription"/>
    <property type="evidence" value="ECO:0007669"/>
    <property type="project" value="InterPro"/>
</dbReference>
<dbReference type="PROSITE" id="PS50043">
    <property type="entry name" value="HTH_LUXR_2"/>
    <property type="match status" value="1"/>
</dbReference>
<keyword evidence="2" id="KW-0597">Phosphoprotein</keyword>
<dbReference type="InterPro" id="IPR000792">
    <property type="entry name" value="Tscrpt_reg_LuxR_C"/>
</dbReference>
<evidence type="ECO:0000313" key="6">
    <source>
        <dbReference type="Proteomes" id="UP000250928"/>
    </source>
</evidence>
<dbReference type="PANTHER" id="PTHR43214:SF44">
    <property type="entry name" value="TWO-COMPONENT RESPONSE REGULATOR"/>
    <property type="match status" value="1"/>
</dbReference>